<keyword evidence="3" id="KW-0963">Cytoplasm</keyword>
<comment type="function">
    <text evidence="3">Required for maturation of urease via the functional incorporation of the urease nickel metallocenter.</text>
</comment>
<keyword evidence="2 3" id="KW-0143">Chaperone</keyword>
<reference evidence="5" key="1">
    <citation type="journal article" date="2019" name="Int. J. Syst. Evol. Microbiol.">
        <title>The Global Catalogue of Microorganisms (GCM) 10K type strain sequencing project: providing services to taxonomists for standard genome sequencing and annotation.</title>
        <authorList>
            <consortium name="The Broad Institute Genomics Platform"/>
            <consortium name="The Broad Institute Genome Sequencing Center for Infectious Disease"/>
            <person name="Wu L."/>
            <person name="Ma J."/>
        </authorList>
    </citation>
    <scope>NUCLEOTIDE SEQUENCE [LARGE SCALE GENOMIC DNA]</scope>
    <source>
        <strain evidence="5">CCTCC AB 2017081</strain>
    </source>
</reference>
<evidence type="ECO:0000313" key="5">
    <source>
        <dbReference type="Proteomes" id="UP001595803"/>
    </source>
</evidence>
<proteinExistence type="inferred from homology"/>
<evidence type="ECO:0000256" key="1">
    <source>
        <dbReference type="ARBA" id="ARBA00007177"/>
    </source>
</evidence>
<comment type="subcellular location">
    <subcellularLocation>
        <location evidence="3">Cytoplasm</location>
    </subcellularLocation>
</comment>
<name>A0ABV7Z9V7_9DEIO</name>
<dbReference type="Proteomes" id="UP001595803">
    <property type="component" value="Unassembled WGS sequence"/>
</dbReference>
<comment type="caution">
    <text evidence="4">The sequence shown here is derived from an EMBL/GenBank/DDBJ whole genome shotgun (WGS) entry which is preliminary data.</text>
</comment>
<evidence type="ECO:0000256" key="2">
    <source>
        <dbReference type="ARBA" id="ARBA00023186"/>
    </source>
</evidence>
<keyword evidence="3" id="KW-0996">Nickel insertion</keyword>
<accession>A0ABV7Z9V7</accession>
<dbReference type="PANTHER" id="PTHR33643">
    <property type="entry name" value="UREASE ACCESSORY PROTEIN D"/>
    <property type="match status" value="1"/>
</dbReference>
<dbReference type="InterPro" id="IPR002669">
    <property type="entry name" value="UreD"/>
</dbReference>
<gene>
    <name evidence="3" type="primary">ureD</name>
    <name evidence="4" type="ORF">ACFOSB_14985</name>
</gene>
<dbReference type="RefSeq" id="WP_380102565.1">
    <property type="nucleotide sequence ID" value="NZ_JBHRZG010000022.1"/>
</dbReference>
<dbReference type="HAMAP" id="MF_01384">
    <property type="entry name" value="UreD"/>
    <property type="match status" value="1"/>
</dbReference>
<comment type="similarity">
    <text evidence="1 3">Belongs to the UreD family.</text>
</comment>
<comment type="subunit">
    <text evidence="3">UreD, UreF and UreG form a complex that acts as a GTP-hydrolysis-dependent molecular chaperone, activating the urease apoprotein by helping to assemble the nickel containing metallocenter of UreC. The UreE protein probably delivers the nickel.</text>
</comment>
<dbReference type="PANTHER" id="PTHR33643:SF1">
    <property type="entry name" value="UREASE ACCESSORY PROTEIN D"/>
    <property type="match status" value="1"/>
</dbReference>
<dbReference type="EMBL" id="JBHRZG010000022">
    <property type="protein sequence ID" value="MFC3834158.1"/>
    <property type="molecule type" value="Genomic_DNA"/>
</dbReference>
<evidence type="ECO:0000256" key="3">
    <source>
        <dbReference type="HAMAP-Rule" id="MF_01384"/>
    </source>
</evidence>
<dbReference type="Pfam" id="PF01774">
    <property type="entry name" value="UreD"/>
    <property type="match status" value="1"/>
</dbReference>
<evidence type="ECO:0000313" key="4">
    <source>
        <dbReference type="EMBL" id="MFC3834158.1"/>
    </source>
</evidence>
<keyword evidence="5" id="KW-1185">Reference proteome</keyword>
<sequence length="289" mass="30797">MDRTRSTVPGRAAAPQRAPRGLDLSLLARTRTGILHLHFGVRGGRTALLRDTQKAPLMVIRPFTLPCGTLMVFIVNPTGGVLGGDHSEVRVMAGEGTRVLILTQSATRVQPSPDGRAATQDLHFEVATGARLEYHPERTIPFAGSAYAQTLTADLAPGAEFAVTETLASGRVQAGERLAFASVQTRTQVNVAGRRVYLDRQRVVPGAHTRAPGVWGGCDYHATGVFIGAGDVQEWPAVPDGLATGHAASGAVWLRGAAARGPDLDRALTGARESLRRQLWGAEPLRVRR</sequence>
<organism evidence="4 5">
    <name type="scientific">Deinococcus rufus</name>
    <dbReference type="NCBI Taxonomy" id="2136097"/>
    <lineage>
        <taxon>Bacteria</taxon>
        <taxon>Thermotogati</taxon>
        <taxon>Deinococcota</taxon>
        <taxon>Deinococci</taxon>
        <taxon>Deinococcales</taxon>
        <taxon>Deinococcaceae</taxon>
        <taxon>Deinococcus</taxon>
    </lineage>
</organism>
<protein>
    <recommendedName>
        <fullName evidence="3">Urease accessory protein UreD</fullName>
    </recommendedName>
</protein>